<keyword evidence="4" id="KW-1185">Reference proteome</keyword>
<evidence type="ECO:0000256" key="1">
    <source>
        <dbReference type="SAM" id="Coils"/>
    </source>
</evidence>
<organism evidence="3 4">
    <name type="scientific">Batrachochytrium salamandrivorans</name>
    <dbReference type="NCBI Taxonomy" id="1357716"/>
    <lineage>
        <taxon>Eukaryota</taxon>
        <taxon>Fungi</taxon>
        <taxon>Fungi incertae sedis</taxon>
        <taxon>Chytridiomycota</taxon>
        <taxon>Chytridiomycota incertae sedis</taxon>
        <taxon>Chytridiomycetes</taxon>
        <taxon>Rhizophydiales</taxon>
        <taxon>Rhizophydiales incertae sedis</taxon>
        <taxon>Batrachochytrium</taxon>
    </lineage>
</organism>
<keyword evidence="2" id="KW-0732">Signal</keyword>
<evidence type="ECO:0000313" key="4">
    <source>
        <dbReference type="Proteomes" id="UP001648503"/>
    </source>
</evidence>
<reference evidence="3 4" key="1">
    <citation type="submission" date="2021-02" db="EMBL/GenBank/DDBJ databases">
        <title>Variation within the Batrachochytrium salamandrivorans European outbreak.</title>
        <authorList>
            <person name="Kelly M."/>
            <person name="Pasmans F."/>
            <person name="Shea T.P."/>
            <person name="Munoz J.F."/>
            <person name="Carranza S."/>
            <person name="Cuomo C.A."/>
            <person name="Martel A."/>
        </authorList>
    </citation>
    <scope>NUCLEOTIDE SEQUENCE [LARGE SCALE GENOMIC DNA]</scope>
    <source>
        <strain evidence="3 4">AMFP18/2</strain>
    </source>
</reference>
<sequence length="145" mass="16407">MKLISFAALSLLAITVSAYLPRNTNSQDLQESQGAAFQSTQEDLRQSLQAELDKLLQNYNEKQAEVGELQNTIVKMEEEKSEIELQLNDLSGLEKEASAQNLYNLDISLDEVKKTKRDIEYDMELIEEEYGNVAESIAGLDEMQE</sequence>
<dbReference type="EMBL" id="JAFCIX010000068">
    <property type="protein sequence ID" value="KAH6599331.1"/>
    <property type="molecule type" value="Genomic_DNA"/>
</dbReference>
<protein>
    <submittedName>
        <fullName evidence="3">Uncharacterized protein</fullName>
    </submittedName>
</protein>
<dbReference type="Proteomes" id="UP001648503">
    <property type="component" value="Unassembled WGS sequence"/>
</dbReference>
<comment type="caution">
    <text evidence="3">The sequence shown here is derived from an EMBL/GenBank/DDBJ whole genome shotgun (WGS) entry which is preliminary data.</text>
</comment>
<feature type="chain" id="PRO_5047521496" evidence="2">
    <location>
        <begin position="19"/>
        <end position="145"/>
    </location>
</feature>
<evidence type="ECO:0000313" key="3">
    <source>
        <dbReference type="EMBL" id="KAH6599331.1"/>
    </source>
</evidence>
<evidence type="ECO:0000256" key="2">
    <source>
        <dbReference type="SAM" id="SignalP"/>
    </source>
</evidence>
<feature type="coiled-coil region" evidence="1">
    <location>
        <begin position="38"/>
        <end position="129"/>
    </location>
</feature>
<feature type="signal peptide" evidence="2">
    <location>
        <begin position="1"/>
        <end position="18"/>
    </location>
</feature>
<accession>A0ABQ8FMJ2</accession>
<proteinExistence type="predicted"/>
<name>A0ABQ8FMJ2_9FUNG</name>
<keyword evidence="1" id="KW-0175">Coiled coil</keyword>
<gene>
    <name evidence="3" type="ORF">BASA50_003101</name>
</gene>